<dbReference type="AlphaFoldDB" id="A0A1J4K547"/>
<dbReference type="VEuPathDB" id="TrichDB:TRFO_25384"/>
<keyword evidence="2" id="KW-1185">Reference proteome</keyword>
<name>A0A1J4K547_9EUKA</name>
<evidence type="ECO:0000313" key="2">
    <source>
        <dbReference type="Proteomes" id="UP000179807"/>
    </source>
</evidence>
<dbReference type="RefSeq" id="XP_068359705.1">
    <property type="nucleotide sequence ID" value="XM_068504318.1"/>
</dbReference>
<dbReference type="Proteomes" id="UP000179807">
    <property type="component" value="Unassembled WGS sequence"/>
</dbReference>
<organism evidence="1 2">
    <name type="scientific">Tritrichomonas foetus</name>
    <dbReference type="NCBI Taxonomy" id="1144522"/>
    <lineage>
        <taxon>Eukaryota</taxon>
        <taxon>Metamonada</taxon>
        <taxon>Parabasalia</taxon>
        <taxon>Tritrichomonadida</taxon>
        <taxon>Tritrichomonadidae</taxon>
        <taxon>Tritrichomonas</taxon>
    </lineage>
</organism>
<gene>
    <name evidence="1" type="ORF">TRFO_25384</name>
</gene>
<reference evidence="1" key="1">
    <citation type="submission" date="2016-10" db="EMBL/GenBank/DDBJ databases">
        <authorList>
            <person name="Benchimol M."/>
            <person name="Almeida L.G."/>
            <person name="Vasconcelos A.T."/>
            <person name="Perreira-Neves A."/>
            <person name="Rosa I.A."/>
            <person name="Tasca T."/>
            <person name="Bogo M.R."/>
            <person name="de Souza W."/>
        </authorList>
    </citation>
    <scope>NUCLEOTIDE SEQUENCE [LARGE SCALE GENOMIC DNA]</scope>
    <source>
        <strain evidence="1">K</strain>
    </source>
</reference>
<proteinExistence type="predicted"/>
<sequence>MTNSTNKLSFLLDKGEKTLKVYKSDCIVDGYRIDSVIIQPSYDLLIYFCDSDILKGDVKIFYNACIVVSAGARKQTMESTIRFTKDELLYRCSDLFDDFEGLIEAEITLSPTGKGSQNTLHEHKKYKSSLNLNILELIKGDNIYKIQGTSYDLKHDPSPEFDLFVSFPYTNELFGPVSFQEIQNCKIAGHTPTVFKIPSDPSYKKVAKTGNAHNPVFFVDATLKEQEFFGVYPLSSFFKTFDGAYTDFQVNHQPFQKNFNYPPGTIISGCIKK</sequence>
<evidence type="ECO:0000313" key="1">
    <source>
        <dbReference type="EMBL" id="OHT06569.1"/>
    </source>
</evidence>
<comment type="caution">
    <text evidence="1">The sequence shown here is derived from an EMBL/GenBank/DDBJ whole genome shotgun (WGS) entry which is preliminary data.</text>
</comment>
<dbReference type="GeneID" id="94839022"/>
<dbReference type="EMBL" id="MLAK01000722">
    <property type="protein sequence ID" value="OHT06569.1"/>
    <property type="molecule type" value="Genomic_DNA"/>
</dbReference>
<protein>
    <submittedName>
        <fullName evidence="1">Uncharacterized protein</fullName>
    </submittedName>
</protein>
<accession>A0A1J4K547</accession>